<organism evidence="1 2">
    <name type="scientific">Saprolegnia parasitica (strain CBS 223.65)</name>
    <dbReference type="NCBI Taxonomy" id="695850"/>
    <lineage>
        <taxon>Eukaryota</taxon>
        <taxon>Sar</taxon>
        <taxon>Stramenopiles</taxon>
        <taxon>Oomycota</taxon>
        <taxon>Saprolegniomycetes</taxon>
        <taxon>Saprolegniales</taxon>
        <taxon>Saprolegniaceae</taxon>
        <taxon>Saprolegnia</taxon>
    </lineage>
</organism>
<sequence length="106" mass="12236">MLDECPDQDDKSVHGSRRERQWFIGRGSLQSYIWLSREEPEPVQPQGSAMRALTHLAMWTSRSASTTRAICVPQQRLPRSSFIPASQRTDNLPLRYHRGVERRATT</sequence>
<keyword evidence="2" id="KW-1185">Reference proteome</keyword>
<dbReference type="Proteomes" id="UP000030745">
    <property type="component" value="Unassembled WGS sequence"/>
</dbReference>
<proteinExistence type="predicted"/>
<evidence type="ECO:0000313" key="1">
    <source>
        <dbReference type="EMBL" id="KDO32255.1"/>
    </source>
</evidence>
<dbReference type="GeneID" id="24140818"/>
<gene>
    <name evidence="1" type="ORF">SPRG_19445</name>
</gene>
<dbReference type="AlphaFoldDB" id="A0A067CSP5"/>
<evidence type="ECO:0000313" key="2">
    <source>
        <dbReference type="Proteomes" id="UP000030745"/>
    </source>
</evidence>
<dbReference type="RefSeq" id="XP_012197059.1">
    <property type="nucleotide sequence ID" value="XM_012341669.1"/>
</dbReference>
<reference evidence="1 2" key="1">
    <citation type="journal article" date="2013" name="PLoS Genet.">
        <title>Distinctive expansion of potential virulence genes in the genome of the oomycete fish pathogen Saprolegnia parasitica.</title>
        <authorList>
            <person name="Jiang R.H."/>
            <person name="de Bruijn I."/>
            <person name="Haas B.J."/>
            <person name="Belmonte R."/>
            <person name="Lobach L."/>
            <person name="Christie J."/>
            <person name="van den Ackerveken G."/>
            <person name="Bottin A."/>
            <person name="Bulone V."/>
            <person name="Diaz-Moreno S.M."/>
            <person name="Dumas B."/>
            <person name="Fan L."/>
            <person name="Gaulin E."/>
            <person name="Govers F."/>
            <person name="Grenville-Briggs L.J."/>
            <person name="Horner N.R."/>
            <person name="Levin J.Z."/>
            <person name="Mammella M."/>
            <person name="Meijer H.J."/>
            <person name="Morris P."/>
            <person name="Nusbaum C."/>
            <person name="Oome S."/>
            <person name="Phillips A.J."/>
            <person name="van Rooyen D."/>
            <person name="Rzeszutek E."/>
            <person name="Saraiva M."/>
            <person name="Secombes C.J."/>
            <person name="Seidl M.F."/>
            <person name="Snel B."/>
            <person name="Stassen J.H."/>
            <person name="Sykes S."/>
            <person name="Tripathy S."/>
            <person name="van den Berg H."/>
            <person name="Vega-Arreguin J.C."/>
            <person name="Wawra S."/>
            <person name="Young S.K."/>
            <person name="Zeng Q."/>
            <person name="Dieguez-Uribeondo J."/>
            <person name="Russ C."/>
            <person name="Tyler B.M."/>
            <person name="van West P."/>
        </authorList>
    </citation>
    <scope>NUCLEOTIDE SEQUENCE [LARGE SCALE GENOMIC DNA]</scope>
    <source>
        <strain evidence="1 2">CBS 223.65</strain>
    </source>
</reference>
<protein>
    <submittedName>
        <fullName evidence="1">Uncharacterized protein</fullName>
    </submittedName>
</protein>
<dbReference type="EMBL" id="KK583195">
    <property type="protein sequence ID" value="KDO32255.1"/>
    <property type="molecule type" value="Genomic_DNA"/>
</dbReference>
<accession>A0A067CSP5</accession>
<dbReference type="KEGG" id="spar:SPRG_19445"/>
<name>A0A067CSP5_SAPPC</name>
<dbReference type="VEuPathDB" id="FungiDB:SPRG_19445"/>